<comment type="caution">
    <text evidence="3">The sequence shown here is derived from an EMBL/GenBank/DDBJ whole genome shotgun (WGS) entry which is preliminary data.</text>
</comment>
<feature type="domain" description="DUF7347" evidence="1">
    <location>
        <begin position="11"/>
        <end position="87"/>
    </location>
</feature>
<name>A0A841HEK8_HALSI</name>
<sequence length="285" mass="31516">MDGASTEAISPEDAFALLGHDIRISIVQALWELDNEPASFSELRDTAAITDSGQFNYHLGELRGVFVRETEDGYTLNYAGRSVVGAILDGTYTKQRRVPEYGAGFRCAVCDTELTASYSDSAFRITCTECDYLISRVDLPPGAVDDRDESALVSTASYWIQAKFFLITNGVCPNCAGPMEHSWRTDVAYENHEFVLQADCVDCMNTATATGMWAYANHPAVVSFFYEHDINLHENWWHSQLLIGGGAARIRSRDPWRGAVSYAVDGEVLALVVDESGQVVAEERR</sequence>
<organism evidence="3 4">
    <name type="scientific">Halobacterium salinarum</name>
    <name type="common">Halobacterium halobium</name>
    <dbReference type="NCBI Taxonomy" id="2242"/>
    <lineage>
        <taxon>Archaea</taxon>
        <taxon>Methanobacteriati</taxon>
        <taxon>Methanobacteriota</taxon>
        <taxon>Stenosarchaea group</taxon>
        <taxon>Halobacteria</taxon>
        <taxon>Halobacteriales</taxon>
        <taxon>Halobacteriaceae</taxon>
        <taxon>Halobacterium</taxon>
    </lineage>
</organism>
<protein>
    <submittedName>
        <fullName evidence="3">Ribosomal protein S27E</fullName>
    </submittedName>
</protein>
<evidence type="ECO:0000313" key="4">
    <source>
        <dbReference type="Proteomes" id="UP000642919"/>
    </source>
</evidence>
<dbReference type="InterPro" id="IPR055771">
    <property type="entry name" value="DUF7347"/>
</dbReference>
<accession>A0A841HEK8</accession>
<keyword evidence="3" id="KW-0687">Ribonucleoprotein</keyword>
<dbReference type="InterPro" id="IPR055775">
    <property type="entry name" value="DUF7351"/>
</dbReference>
<dbReference type="Gene3D" id="1.10.10.10">
    <property type="entry name" value="Winged helix-like DNA-binding domain superfamily/Winged helix DNA-binding domain"/>
    <property type="match status" value="1"/>
</dbReference>
<dbReference type="GO" id="GO:0005840">
    <property type="term" value="C:ribosome"/>
    <property type="evidence" value="ECO:0007669"/>
    <property type="project" value="UniProtKB-KW"/>
</dbReference>
<feature type="domain" description="DUF7351" evidence="2">
    <location>
        <begin position="106"/>
        <end position="279"/>
    </location>
</feature>
<gene>
    <name evidence="3" type="ORF">HNR49_002255</name>
</gene>
<dbReference type="RefSeq" id="WP_012289667.1">
    <property type="nucleotide sequence ID" value="NZ_JACHGX010000010.1"/>
</dbReference>
<dbReference type="Pfam" id="PF24038">
    <property type="entry name" value="DUF7347"/>
    <property type="match status" value="1"/>
</dbReference>
<reference evidence="3" key="1">
    <citation type="submission" date="2020-08" db="EMBL/GenBank/DDBJ databases">
        <title>Genomic Encyclopedia of Type Strains, Phase IV (KMG-IV): sequencing the most valuable type-strain genomes for metagenomic binning, comparative biology and taxonomic classification.</title>
        <authorList>
            <person name="Goeker M."/>
        </authorList>
    </citation>
    <scope>NUCLEOTIDE SEQUENCE</scope>
    <source>
        <strain evidence="3">DSM 669</strain>
    </source>
</reference>
<dbReference type="EMBL" id="JACHGX010000010">
    <property type="protein sequence ID" value="MBB6090869.1"/>
    <property type="molecule type" value="Genomic_DNA"/>
</dbReference>
<evidence type="ECO:0000259" key="2">
    <source>
        <dbReference type="Pfam" id="PF24042"/>
    </source>
</evidence>
<evidence type="ECO:0000259" key="1">
    <source>
        <dbReference type="Pfam" id="PF24038"/>
    </source>
</evidence>
<dbReference type="AlphaFoldDB" id="A0A841HEK8"/>
<keyword evidence="3" id="KW-0689">Ribosomal protein</keyword>
<evidence type="ECO:0000313" key="3">
    <source>
        <dbReference type="EMBL" id="MBB6090869.1"/>
    </source>
</evidence>
<dbReference type="GeneID" id="68695287"/>
<proteinExistence type="predicted"/>
<dbReference type="InterPro" id="IPR036388">
    <property type="entry name" value="WH-like_DNA-bd_sf"/>
</dbReference>
<dbReference type="Pfam" id="PF24042">
    <property type="entry name" value="DUF7351"/>
    <property type="match status" value="1"/>
</dbReference>
<dbReference type="Proteomes" id="UP000642919">
    <property type="component" value="Unassembled WGS sequence"/>
</dbReference>